<accession>A0ABN7SHW7</accession>
<dbReference type="InterPro" id="IPR037104">
    <property type="entry name" value="Annexin_sf"/>
</dbReference>
<dbReference type="InterPro" id="IPR000772">
    <property type="entry name" value="Ricin_B_lectin"/>
</dbReference>
<gene>
    <name evidence="6" type="ORF">OKIOD_LOCUS7262</name>
</gene>
<dbReference type="SMART" id="SM00458">
    <property type="entry name" value="RICIN"/>
    <property type="match status" value="1"/>
</dbReference>
<evidence type="ECO:0000313" key="6">
    <source>
        <dbReference type="EMBL" id="CAG5098478.1"/>
    </source>
</evidence>
<dbReference type="EMBL" id="OU015569">
    <property type="protein sequence ID" value="CAG5098478.1"/>
    <property type="molecule type" value="Genomic_DNA"/>
</dbReference>
<keyword evidence="2" id="KW-0677">Repeat</keyword>
<organism evidence="6 7">
    <name type="scientific">Oikopleura dioica</name>
    <name type="common">Tunicate</name>
    <dbReference type="NCBI Taxonomy" id="34765"/>
    <lineage>
        <taxon>Eukaryota</taxon>
        <taxon>Metazoa</taxon>
        <taxon>Chordata</taxon>
        <taxon>Tunicata</taxon>
        <taxon>Appendicularia</taxon>
        <taxon>Copelata</taxon>
        <taxon>Oikopleuridae</taxon>
        <taxon>Oikopleura</taxon>
    </lineage>
</organism>
<dbReference type="PRINTS" id="PR00196">
    <property type="entry name" value="ANNEXIN"/>
</dbReference>
<reference evidence="6 7" key="1">
    <citation type="submission" date="2021-04" db="EMBL/GenBank/DDBJ databases">
        <authorList>
            <person name="Bliznina A."/>
        </authorList>
    </citation>
    <scope>NUCLEOTIDE SEQUENCE [LARGE SCALE GENOMIC DNA]</scope>
</reference>
<proteinExistence type="inferred from homology"/>
<dbReference type="InterPro" id="IPR018502">
    <property type="entry name" value="Annexin_repeat"/>
</dbReference>
<evidence type="ECO:0000259" key="5">
    <source>
        <dbReference type="SMART" id="SM00458"/>
    </source>
</evidence>
<dbReference type="PANTHER" id="PTHR10502">
    <property type="entry name" value="ANNEXIN"/>
    <property type="match status" value="1"/>
</dbReference>
<name>A0ABN7SHW7_OIKDI</name>
<evidence type="ECO:0000256" key="4">
    <source>
        <dbReference type="SAM" id="MobiDB-lite"/>
    </source>
</evidence>
<keyword evidence="3" id="KW-0041">Annexin</keyword>
<comment type="similarity">
    <text evidence="1">Belongs to the annexin family.</text>
</comment>
<keyword evidence="7" id="KW-1185">Reference proteome</keyword>
<dbReference type="SUPFAM" id="SSF50370">
    <property type="entry name" value="Ricin B-like lectins"/>
    <property type="match status" value="1"/>
</dbReference>
<dbReference type="InterPro" id="IPR035992">
    <property type="entry name" value="Ricin_B-like_lectins"/>
</dbReference>
<dbReference type="Pfam" id="PF00191">
    <property type="entry name" value="Annexin"/>
    <property type="match status" value="4"/>
</dbReference>
<dbReference type="SUPFAM" id="SSF47874">
    <property type="entry name" value="Annexin"/>
    <property type="match status" value="1"/>
</dbReference>
<evidence type="ECO:0000256" key="2">
    <source>
        <dbReference type="ARBA" id="ARBA00022737"/>
    </source>
</evidence>
<dbReference type="Proteomes" id="UP001158576">
    <property type="component" value="Chromosome XSR"/>
</dbReference>
<dbReference type="PROSITE" id="PS50231">
    <property type="entry name" value="RICIN_B_LECTIN"/>
    <property type="match status" value="1"/>
</dbReference>
<feature type="domain" description="Ricin B lectin" evidence="5">
    <location>
        <begin position="376"/>
        <end position="503"/>
    </location>
</feature>
<dbReference type="InterPro" id="IPR001464">
    <property type="entry name" value="Annexin"/>
</dbReference>
<evidence type="ECO:0000256" key="1">
    <source>
        <dbReference type="ARBA" id="ARBA00007831"/>
    </source>
</evidence>
<dbReference type="Gene3D" id="1.10.220.10">
    <property type="entry name" value="Annexin"/>
    <property type="match status" value="4"/>
</dbReference>
<feature type="compositionally biased region" description="Acidic residues" evidence="4">
    <location>
        <begin position="335"/>
        <end position="360"/>
    </location>
</feature>
<dbReference type="Pfam" id="PF00652">
    <property type="entry name" value="Ricin_B_lectin"/>
    <property type="match status" value="1"/>
</dbReference>
<dbReference type="Gene3D" id="2.80.10.50">
    <property type="match status" value="1"/>
</dbReference>
<feature type="region of interest" description="Disordered" evidence="4">
    <location>
        <begin position="333"/>
        <end position="363"/>
    </location>
</feature>
<dbReference type="SMART" id="SM00335">
    <property type="entry name" value="ANX"/>
    <property type="match status" value="4"/>
</dbReference>
<protein>
    <submittedName>
        <fullName evidence="6">Oidioi.mRNA.OKI2018_I69.XSR.g15704.t1.cds</fullName>
    </submittedName>
</protein>
<dbReference type="PROSITE" id="PS51897">
    <property type="entry name" value="ANNEXIN_2"/>
    <property type="match status" value="4"/>
</dbReference>
<evidence type="ECO:0000256" key="3">
    <source>
        <dbReference type="ARBA" id="ARBA00023216"/>
    </source>
</evidence>
<dbReference type="PANTHER" id="PTHR10502:SF175">
    <property type="entry name" value="ANNEXIN A13"/>
    <property type="match status" value="1"/>
</dbReference>
<sequence>MGNSSSNFACGLTFKGTIGEFPDFDAETEAKAIHKAFHKRIGINEEKIIAIVTKLNNAQRQELADIYKGCYGEDLIKRMDKIRRDDLRRSLKALMRPPAEYAARELRKAMKGLGTDEEALIEIICTKSNEQLEEIKETYSEVFGRDLESDIESDTRGDFKRLLVAVLMAQREESDEVDEDAAQADAQELYEAGEDRWGTDESVFTLIFARRSLLQLRAIIAAYEEIAGNSLESAIESECSRDLRKGYKAIVRLAAHPAYYYARTIQKALKGVGTDEETMIRHIVNTSETCLEQVNETFLEEAGYTLIKAIKKGFRGDAKELLKAVVRGNGCAEEWTPEMEDAEDEEDEEEEEEEAPEVDDGASIQDKMKAGVTLENVYIMSELSGHVLTIPGGEEDGAVVQDEWLEEESQLWNISYDPSTKLALIASVANPDCVLDVEGDAGPDNLFLKAFEEDKVSQLWRYKSNYLFNQGNVLDIPYASEDIGVHIGTYPRHGGDNQKWHILQHE</sequence>
<evidence type="ECO:0000313" key="7">
    <source>
        <dbReference type="Proteomes" id="UP001158576"/>
    </source>
</evidence>